<keyword evidence="5" id="KW-0862">Zinc</keyword>
<dbReference type="PROSITE" id="PS51184">
    <property type="entry name" value="JMJC"/>
    <property type="match status" value="1"/>
</dbReference>
<dbReference type="InterPro" id="IPR036431">
    <property type="entry name" value="ARID_dom_sf"/>
</dbReference>
<evidence type="ECO:0000256" key="3">
    <source>
        <dbReference type="ARBA" id="ARBA00022737"/>
    </source>
</evidence>
<dbReference type="Pfam" id="PF02373">
    <property type="entry name" value="JmjC"/>
    <property type="match status" value="1"/>
</dbReference>
<gene>
    <name evidence="14" type="ORF">CALCODRAFT_552334</name>
</gene>
<feature type="region of interest" description="Disordered" evidence="9">
    <location>
        <begin position="47"/>
        <end position="78"/>
    </location>
</feature>
<dbReference type="Pfam" id="PF00628">
    <property type="entry name" value="PHD"/>
    <property type="match status" value="1"/>
</dbReference>
<dbReference type="GO" id="GO:0003677">
    <property type="term" value="F:DNA binding"/>
    <property type="evidence" value="ECO:0007669"/>
    <property type="project" value="InterPro"/>
</dbReference>
<keyword evidence="15" id="KW-1185">Reference proteome</keyword>
<name>A0A165K8T4_9BASI</name>
<dbReference type="PROSITE" id="PS01359">
    <property type="entry name" value="ZF_PHD_1"/>
    <property type="match status" value="1"/>
</dbReference>
<dbReference type="PROSITE" id="PS51011">
    <property type="entry name" value="ARID"/>
    <property type="match status" value="1"/>
</dbReference>
<evidence type="ECO:0000256" key="5">
    <source>
        <dbReference type="ARBA" id="ARBA00022833"/>
    </source>
</evidence>
<feature type="compositionally biased region" description="Polar residues" evidence="9">
    <location>
        <begin position="358"/>
        <end position="368"/>
    </location>
</feature>
<dbReference type="GO" id="GO:0034647">
    <property type="term" value="F:histone H3K4me/H3K4me2/H3K4me3 demethylase activity"/>
    <property type="evidence" value="ECO:0007669"/>
    <property type="project" value="TreeGrafter"/>
</dbReference>
<dbReference type="InterPro" id="IPR013083">
    <property type="entry name" value="Znf_RING/FYVE/PHD"/>
</dbReference>
<dbReference type="InterPro" id="IPR001606">
    <property type="entry name" value="ARID_dom"/>
</dbReference>
<dbReference type="SUPFAM" id="SSF46774">
    <property type="entry name" value="ARID-like"/>
    <property type="match status" value="1"/>
</dbReference>
<evidence type="ECO:0000256" key="9">
    <source>
        <dbReference type="SAM" id="MobiDB-lite"/>
    </source>
</evidence>
<dbReference type="STRING" id="1353952.A0A165K8T4"/>
<protein>
    <recommendedName>
        <fullName evidence="16">PLU-1-domain-containing protein</fullName>
    </recommendedName>
</protein>
<feature type="region of interest" description="Disordered" evidence="9">
    <location>
        <begin position="1"/>
        <end position="24"/>
    </location>
</feature>
<dbReference type="SMART" id="SM00249">
    <property type="entry name" value="PHD"/>
    <property type="match status" value="2"/>
</dbReference>
<feature type="domain" description="JmjN" evidence="12">
    <location>
        <begin position="156"/>
        <end position="197"/>
    </location>
</feature>
<evidence type="ECO:0000256" key="4">
    <source>
        <dbReference type="ARBA" id="ARBA00022771"/>
    </source>
</evidence>
<dbReference type="OrthoDB" id="1678912at2759"/>
<keyword evidence="2" id="KW-0479">Metal-binding</keyword>
<dbReference type="InterPro" id="IPR004198">
    <property type="entry name" value="Znf_C5HC2"/>
</dbReference>
<dbReference type="PANTHER" id="PTHR10694">
    <property type="entry name" value="LYSINE-SPECIFIC DEMETHYLASE"/>
    <property type="match status" value="1"/>
</dbReference>
<keyword evidence="3" id="KW-0677">Repeat</keyword>
<dbReference type="Proteomes" id="UP000076842">
    <property type="component" value="Unassembled WGS sequence"/>
</dbReference>
<dbReference type="InterPro" id="IPR013637">
    <property type="entry name" value="Lys_sp_deMease-like_dom"/>
</dbReference>
<dbReference type="Pfam" id="PF02928">
    <property type="entry name" value="zf-C5HC2"/>
    <property type="match status" value="1"/>
</dbReference>
<feature type="domain" description="ARID" evidence="11">
    <location>
        <begin position="221"/>
        <end position="312"/>
    </location>
</feature>
<dbReference type="GO" id="GO:0000785">
    <property type="term" value="C:chromatin"/>
    <property type="evidence" value="ECO:0007669"/>
    <property type="project" value="TreeGrafter"/>
</dbReference>
<dbReference type="SMART" id="SM00501">
    <property type="entry name" value="BRIGHT"/>
    <property type="match status" value="1"/>
</dbReference>
<dbReference type="SMART" id="SM00558">
    <property type="entry name" value="JmjC"/>
    <property type="match status" value="1"/>
</dbReference>
<evidence type="ECO:0000259" key="11">
    <source>
        <dbReference type="PROSITE" id="PS51011"/>
    </source>
</evidence>
<dbReference type="SMART" id="SM01014">
    <property type="entry name" value="ARID"/>
    <property type="match status" value="1"/>
</dbReference>
<dbReference type="Gene3D" id="3.30.40.10">
    <property type="entry name" value="Zinc/RING finger domain, C3HC4 (zinc finger)"/>
    <property type="match status" value="2"/>
</dbReference>
<evidence type="ECO:0000259" key="10">
    <source>
        <dbReference type="PROSITE" id="PS50016"/>
    </source>
</evidence>
<dbReference type="SUPFAM" id="SSF57903">
    <property type="entry name" value="FYVE/PHD zinc finger"/>
    <property type="match status" value="2"/>
</dbReference>
<dbReference type="PANTHER" id="PTHR10694:SF33">
    <property type="entry name" value="LYSINE-SPECIFIC DEMETHYLASE 5"/>
    <property type="match status" value="1"/>
</dbReference>
<feature type="compositionally biased region" description="Basic and acidic residues" evidence="9">
    <location>
        <begin position="1671"/>
        <end position="1683"/>
    </location>
</feature>
<feature type="compositionally biased region" description="Basic residues" evidence="9">
    <location>
        <begin position="974"/>
        <end position="984"/>
    </location>
</feature>
<evidence type="ECO:0000256" key="8">
    <source>
        <dbReference type="PROSITE-ProRule" id="PRU00146"/>
    </source>
</evidence>
<dbReference type="Pfam" id="PF08429">
    <property type="entry name" value="PLU-1"/>
    <property type="match status" value="1"/>
</dbReference>
<dbReference type="EMBL" id="KV423914">
    <property type="protein sequence ID" value="KZT62830.1"/>
    <property type="molecule type" value="Genomic_DNA"/>
</dbReference>
<dbReference type="InterPro" id="IPR001965">
    <property type="entry name" value="Znf_PHD"/>
</dbReference>
<dbReference type="PROSITE" id="PS51183">
    <property type="entry name" value="JMJN"/>
    <property type="match status" value="1"/>
</dbReference>
<evidence type="ECO:0000256" key="6">
    <source>
        <dbReference type="ARBA" id="ARBA00023004"/>
    </source>
</evidence>
<dbReference type="InterPro" id="IPR003349">
    <property type="entry name" value="JmjN"/>
</dbReference>
<sequence>MSVAATPPPADDPPSTPERSSVPLTITAVPVKPALVSSLEINVEHYGAFPRKQHPDPPSAAQVSQDPASAPARGRPSRKAKLDALMALNARSESPEILTQPAPARGMVSVNAPSVAFSKRPESIQAPKLNMATIKQASTPKPKSNGAGGIFGLDECPTFRPSEADFRDPMRYISSIAPIGKQYGICKIVPPETWHMPFVTDTESFRFMTRLQRLNSVEATARDRINFMIKLNQFHKQQGDSRVTVPTISHRPLDLFEFRKEVHSRGGFDAVIKDRAWADVARKLGYGQGGVLSTQLKQAYQRIILPYDRFEERVRNSPTRSPLSPRKKGGSQFDTPPSTGGRMGRVPRAGFMKPGGRSTRSVSGSFTPIPQPGFSSPLSEPPDDFESEDEKSGSSSRGNRLPKDDQEDIEMSGTPPPAITSDPHSQDADLMPAFAQSNGPEKGPGEDVPPPPLNPGDACEICRIDDDNVNMLLCDGCDSAFHMYCLDPPLTQIPKSKWFCHACLFGTGGDYGFDEGQEHSLESFHMRDVEFSKKWFDAHPPAPSDLANKEEDSRLIGQGPERVTETAVEKEFWRLVESRTETVEVEYGADVHSTVHGSASPTVETHPLDPYSRDGWNLNNLPILPDSLLRYIKSDISGMTVPWIYVGMLFSTFCWHNEDHYTYSVNFMHWGETKTWYGIPSDHADKFEAAIRNAAPDLFETQPDLLFHLVTMISPDRLKKAGVRVSQCHQRAGEFVITFPQAYHSGFNHGFNLNEAVNFALPDWLPLDLAAVRRYQSYLKPPVFSHDELLITITQYFMTVKSAIWLEIPVKEMYLREMGLRQKLRIEFPDIDEVVDSKDRIEEEYQCHHCHSFCFLAQVTCSCTSNVACLDHIEQLCSCNPGKKSLRLRFSDEELGALIAKIAERAAAPTVWRQKFHKYLAESSRPPLKNMRTLVGEGERFASELPELITLRRCVDRANRWADEASAFTTRRLQSRKQKLRTTRRSALEEKSVGTPPPDNDTLKSVEEIERLIREYDTLGTQSDEFPVLVDIREQAMNFAANAKAVLQRSSEDENLADCETLLAQGSSLNVRLKEYSLLDKRVKRVHFMREVAKLGSRKMSLEDITNYVNRAQACDIPSAHPIVWELESQKAAGEAWRARALRCVEAPTVSLSELERALARPPWVPVDDVLLSKMETQRDKAAALDDQAKIILTHIPMNDDSLPTVDDMRKFLSKADGLSSASLDLLRTVVDQALDLEASFELLLTEPRINFDGMKPLRTLEQLRKTCDYAEEHLCTHMRLPWVERMMAELDEHESWVEENPQWLKSGQQQPRVMLNEIVEMLRYYKRPLRPECSCICLEPSNFKGAMMAPPTMKCHNCQAKIHIDCKMTSCPFCDPGNWNVEPLNHLREQLRKPTPYYELVIITERAPSLTRKFWRHYHEMKKILEHLQNFLEEVQHFLEDQHNQEDVYRIRCYMRAIYFLYVDWVAPDSDDVSPQQQLSQLYRTLVDKYRDRLSSPQPPPKKVRRHHKPRFLFKEDNTFCVCDHEDLDHPTIKCPDCRKVFHREHVGVRAEAPENWSCLLCCVRNGTDYQGNVVSVVMASSLGSLASSCYLDYKETIKQGKGPVVLTKDPNAGATKSYSLQCIRVVEGVPFANDASRPMPPAPMPYPMPPMMPMSYPGPEAFMDAMMDRPSKKRRTDISDHSHHHTGMPFMPPMPISLPTLPHGNQKNGVDRLPPAHSAPWMQVGPPSR</sequence>
<dbReference type="PROSITE" id="PS50016">
    <property type="entry name" value="ZF_PHD_2"/>
    <property type="match status" value="1"/>
</dbReference>
<feature type="region of interest" description="Disordered" evidence="9">
    <location>
        <begin position="974"/>
        <end position="1002"/>
    </location>
</feature>
<dbReference type="Pfam" id="PF01388">
    <property type="entry name" value="ARID"/>
    <property type="match status" value="1"/>
</dbReference>
<dbReference type="Gene3D" id="2.60.120.650">
    <property type="entry name" value="Cupin"/>
    <property type="match status" value="1"/>
</dbReference>
<dbReference type="Gene3D" id="1.10.150.60">
    <property type="entry name" value="ARID DNA-binding domain"/>
    <property type="match status" value="1"/>
</dbReference>
<evidence type="ECO:0000256" key="2">
    <source>
        <dbReference type="ARBA" id="ARBA00022723"/>
    </source>
</evidence>
<dbReference type="InParanoid" id="A0A165K8T4"/>
<dbReference type="SMART" id="SM00545">
    <property type="entry name" value="JmjN"/>
    <property type="match status" value="1"/>
</dbReference>
<evidence type="ECO:0000313" key="15">
    <source>
        <dbReference type="Proteomes" id="UP000076842"/>
    </source>
</evidence>
<comment type="subcellular location">
    <subcellularLocation>
        <location evidence="1">Nucleus</location>
    </subcellularLocation>
</comment>
<feature type="compositionally biased region" description="Pro residues" evidence="9">
    <location>
        <begin position="1"/>
        <end position="16"/>
    </location>
</feature>
<organism evidence="14 15">
    <name type="scientific">Calocera cornea HHB12733</name>
    <dbReference type="NCBI Taxonomy" id="1353952"/>
    <lineage>
        <taxon>Eukaryota</taxon>
        <taxon>Fungi</taxon>
        <taxon>Dikarya</taxon>
        <taxon>Basidiomycota</taxon>
        <taxon>Agaricomycotina</taxon>
        <taxon>Dacrymycetes</taxon>
        <taxon>Dacrymycetales</taxon>
        <taxon>Dacrymycetaceae</taxon>
        <taxon>Calocera</taxon>
    </lineage>
</organism>
<dbReference type="InterPro" id="IPR011011">
    <property type="entry name" value="Znf_FYVE_PHD"/>
</dbReference>
<keyword evidence="4 8" id="KW-0863">Zinc-finger</keyword>
<keyword evidence="7" id="KW-0539">Nucleus</keyword>
<dbReference type="FunCoup" id="A0A165K8T4">
    <property type="interactions" value="477"/>
</dbReference>
<evidence type="ECO:0000256" key="1">
    <source>
        <dbReference type="ARBA" id="ARBA00004123"/>
    </source>
</evidence>
<dbReference type="GO" id="GO:0006355">
    <property type="term" value="P:regulation of DNA-templated transcription"/>
    <property type="evidence" value="ECO:0007669"/>
    <property type="project" value="TreeGrafter"/>
</dbReference>
<dbReference type="CDD" id="cd16100">
    <property type="entry name" value="ARID"/>
    <property type="match status" value="1"/>
</dbReference>
<feature type="domain" description="JmjC" evidence="13">
    <location>
        <begin position="610"/>
        <end position="776"/>
    </location>
</feature>
<dbReference type="Pfam" id="PF02375">
    <property type="entry name" value="JmjN"/>
    <property type="match status" value="1"/>
</dbReference>
<evidence type="ECO:0000256" key="7">
    <source>
        <dbReference type="ARBA" id="ARBA00023242"/>
    </source>
</evidence>
<evidence type="ECO:0008006" key="16">
    <source>
        <dbReference type="Google" id="ProtNLM"/>
    </source>
</evidence>
<evidence type="ECO:0000259" key="13">
    <source>
        <dbReference type="PROSITE" id="PS51184"/>
    </source>
</evidence>
<dbReference type="GO" id="GO:0005634">
    <property type="term" value="C:nucleus"/>
    <property type="evidence" value="ECO:0007669"/>
    <property type="project" value="UniProtKB-SubCell"/>
</dbReference>
<dbReference type="InterPro" id="IPR019786">
    <property type="entry name" value="Zinc_finger_PHD-type_CS"/>
</dbReference>
<dbReference type="FunFam" id="1.10.150.60:FF:000016">
    <property type="entry name" value="Putative Lysine-specific demethylase 5B"/>
    <property type="match status" value="1"/>
</dbReference>
<evidence type="ECO:0000259" key="12">
    <source>
        <dbReference type="PROSITE" id="PS51183"/>
    </source>
</evidence>
<dbReference type="SUPFAM" id="SSF51197">
    <property type="entry name" value="Clavaminate synthase-like"/>
    <property type="match status" value="1"/>
</dbReference>
<dbReference type="InterPro" id="IPR003347">
    <property type="entry name" value="JmjC_dom"/>
</dbReference>
<accession>A0A165K8T4</accession>
<feature type="region of interest" description="Disordered" evidence="9">
    <location>
        <begin position="1671"/>
        <end position="1731"/>
    </location>
</feature>
<evidence type="ECO:0000313" key="14">
    <source>
        <dbReference type="EMBL" id="KZT62830.1"/>
    </source>
</evidence>
<dbReference type="GO" id="GO:0008270">
    <property type="term" value="F:zinc ion binding"/>
    <property type="evidence" value="ECO:0007669"/>
    <property type="project" value="UniProtKB-KW"/>
</dbReference>
<reference evidence="14 15" key="1">
    <citation type="journal article" date="2016" name="Mol. Biol. Evol.">
        <title>Comparative Genomics of Early-Diverging Mushroom-Forming Fungi Provides Insights into the Origins of Lignocellulose Decay Capabilities.</title>
        <authorList>
            <person name="Nagy L.G."/>
            <person name="Riley R."/>
            <person name="Tritt A."/>
            <person name="Adam C."/>
            <person name="Daum C."/>
            <person name="Floudas D."/>
            <person name="Sun H."/>
            <person name="Yadav J.S."/>
            <person name="Pangilinan J."/>
            <person name="Larsson K.H."/>
            <person name="Matsuura K."/>
            <person name="Barry K."/>
            <person name="Labutti K."/>
            <person name="Kuo R."/>
            <person name="Ohm R.A."/>
            <person name="Bhattacharya S.S."/>
            <person name="Shirouzu T."/>
            <person name="Yoshinaga Y."/>
            <person name="Martin F.M."/>
            <person name="Grigoriev I.V."/>
            <person name="Hibbett D.S."/>
        </authorList>
    </citation>
    <scope>NUCLEOTIDE SEQUENCE [LARGE SCALE GENOMIC DNA]</scope>
    <source>
        <strain evidence="14 15">HHB12733</strain>
    </source>
</reference>
<dbReference type="InterPro" id="IPR019787">
    <property type="entry name" value="Znf_PHD-finger"/>
</dbReference>
<proteinExistence type="predicted"/>
<keyword evidence="6" id="KW-0408">Iron</keyword>
<feature type="region of interest" description="Disordered" evidence="9">
    <location>
        <begin position="314"/>
        <end position="452"/>
    </location>
</feature>
<feature type="domain" description="PHD-type" evidence="10">
    <location>
        <begin position="456"/>
        <end position="506"/>
    </location>
</feature>